<dbReference type="EC" id="4.2.2.-" evidence="1"/>
<dbReference type="CDD" id="cd22268">
    <property type="entry name" value="DPBB_RlpA-like"/>
    <property type="match status" value="1"/>
</dbReference>
<proteinExistence type="inferred from homology"/>
<dbReference type="PROSITE" id="PS51257">
    <property type="entry name" value="PROKAR_LIPOPROTEIN"/>
    <property type="match status" value="1"/>
</dbReference>
<dbReference type="RefSeq" id="WP_173575626.1">
    <property type="nucleotide sequence ID" value="NZ_WOSW01000001.1"/>
</dbReference>
<dbReference type="PANTHER" id="PTHR34183">
    <property type="entry name" value="ENDOLYTIC PEPTIDOGLYCAN TRANSGLYCOSYLASE RLPA"/>
    <property type="match status" value="1"/>
</dbReference>
<evidence type="ECO:0000259" key="3">
    <source>
        <dbReference type="Pfam" id="PF03330"/>
    </source>
</evidence>
<organism evidence="4 5">
    <name type="scientific">Acetobacter fallax</name>
    <dbReference type="NCBI Taxonomy" id="1737473"/>
    <lineage>
        <taxon>Bacteria</taxon>
        <taxon>Pseudomonadati</taxon>
        <taxon>Pseudomonadota</taxon>
        <taxon>Alphaproteobacteria</taxon>
        <taxon>Acetobacterales</taxon>
        <taxon>Acetobacteraceae</taxon>
        <taxon>Acetobacter</taxon>
    </lineage>
</organism>
<comment type="similarity">
    <text evidence="1">Belongs to the RlpA family.</text>
</comment>
<dbReference type="SUPFAM" id="SSF110997">
    <property type="entry name" value="Sporulation related repeat"/>
    <property type="match status" value="1"/>
</dbReference>
<accession>A0ABX0K866</accession>
<reference evidence="4 5" key="1">
    <citation type="journal article" date="2020" name="Int. J. Syst. Evol. Microbiol.">
        <title>Novel acetic acid bacteria from cider fermentations: Acetobacter conturbans sp. nov. and Acetobacter fallax sp. nov.</title>
        <authorList>
            <person name="Sombolestani A.S."/>
            <person name="Cleenwerck I."/>
            <person name="Cnockaert M."/>
            <person name="Borremans W."/>
            <person name="Wieme A.D."/>
            <person name="De Vuyst L."/>
            <person name="Vandamme P."/>
        </authorList>
    </citation>
    <scope>NUCLEOTIDE SEQUENCE [LARGE SCALE GENOMIC DNA]</scope>
    <source>
        <strain evidence="4 5">LMG 1637</strain>
    </source>
</reference>
<dbReference type="InterPro" id="IPR036908">
    <property type="entry name" value="RlpA-like_sf"/>
</dbReference>
<feature type="domain" description="RlpA-like protein double-psi beta-barrel" evidence="3">
    <location>
        <begin position="73"/>
        <end position="139"/>
    </location>
</feature>
<keyword evidence="5" id="KW-1185">Reference proteome</keyword>
<keyword evidence="1" id="KW-0449">Lipoprotein</keyword>
<dbReference type="InterPro" id="IPR009009">
    <property type="entry name" value="RlpA-like_DPBB"/>
</dbReference>
<comment type="caution">
    <text evidence="4">The sequence shown here is derived from an EMBL/GenBank/DDBJ whole genome shotgun (WGS) entry which is preliminary data.</text>
</comment>
<dbReference type="Proteomes" id="UP000615326">
    <property type="component" value="Unassembled WGS sequence"/>
</dbReference>
<comment type="function">
    <text evidence="1">Lytic transglycosylase with a strong preference for naked glycan strands that lack stem peptides.</text>
</comment>
<dbReference type="Gene3D" id="2.40.40.10">
    <property type="entry name" value="RlpA-like domain"/>
    <property type="match status" value="1"/>
</dbReference>
<dbReference type="InterPro" id="IPR034718">
    <property type="entry name" value="RlpA"/>
</dbReference>
<evidence type="ECO:0000256" key="1">
    <source>
        <dbReference type="HAMAP-Rule" id="MF_02071"/>
    </source>
</evidence>
<protein>
    <recommendedName>
        <fullName evidence="1">Endolytic peptidoglycan transglycosylase RlpA</fullName>
        <ecNumber evidence="1">4.2.2.-</ecNumber>
    </recommendedName>
</protein>
<dbReference type="Pfam" id="PF03330">
    <property type="entry name" value="DPBB_1"/>
    <property type="match status" value="1"/>
</dbReference>
<sequence>MNCGALRWTALAPLAILTGCHPPAPAAPPPSHVHYVVGAPWVANGVWHYPRQDFAFRETGLAVIDAPPRGQRLTADGEVYDAMAMAGAHPTLQLPVMVSVRNMENGRTIEIRLNDRGPANRGRLISLTPEAARALAIVQEPARVEVTELELPSRGYAETLPGGPLLDMQAAPVGFVQKEALDSSGRRAGIAGAGTGATGPGRETVASGTAILPALPVTVTQGWATPGALWVEAGRFTERRYAALAAERAGGTVWRPSEGNGPAWAVRVGPFVRVEDADAALDRALTDGLTGAHIIVE</sequence>
<evidence type="ECO:0000256" key="2">
    <source>
        <dbReference type="SAM" id="SignalP"/>
    </source>
</evidence>
<dbReference type="HAMAP" id="MF_02071">
    <property type="entry name" value="RlpA"/>
    <property type="match status" value="1"/>
</dbReference>
<feature type="signal peptide" evidence="2">
    <location>
        <begin position="1"/>
        <end position="26"/>
    </location>
</feature>
<evidence type="ECO:0000313" key="4">
    <source>
        <dbReference type="EMBL" id="NHO31018.1"/>
    </source>
</evidence>
<keyword evidence="1" id="KW-0564">Palmitate</keyword>
<keyword evidence="1" id="KW-0456">Lyase</keyword>
<keyword evidence="1" id="KW-0472">Membrane</keyword>
<name>A0ABX0K866_9PROT</name>
<dbReference type="InterPro" id="IPR036680">
    <property type="entry name" value="SPOR-like_sf"/>
</dbReference>
<dbReference type="EMBL" id="WOSW01000001">
    <property type="protein sequence ID" value="NHO31018.1"/>
    <property type="molecule type" value="Genomic_DNA"/>
</dbReference>
<dbReference type="PANTHER" id="PTHR34183:SF1">
    <property type="entry name" value="ENDOLYTIC PEPTIDOGLYCAN TRANSGLYCOSYLASE RLPA"/>
    <property type="match status" value="1"/>
</dbReference>
<evidence type="ECO:0000313" key="5">
    <source>
        <dbReference type="Proteomes" id="UP000615326"/>
    </source>
</evidence>
<gene>
    <name evidence="1" type="primary">rlpA</name>
    <name evidence="4" type="ORF">GOB84_00290</name>
</gene>
<comment type="subcellular location">
    <subcellularLocation>
        <location evidence="1">Cell membrane</location>
        <topology evidence="1">Lipid-anchor</topology>
    </subcellularLocation>
</comment>
<keyword evidence="2" id="KW-0732">Signal</keyword>
<feature type="chain" id="PRO_5045460599" description="Endolytic peptidoglycan transglycosylase RlpA" evidence="2">
    <location>
        <begin position="27"/>
        <end position="297"/>
    </location>
</feature>
<keyword evidence="1" id="KW-0961">Cell wall biogenesis/degradation</keyword>
<keyword evidence="1" id="KW-1003">Cell membrane</keyword>